<dbReference type="SMART" id="SM00342">
    <property type="entry name" value="HTH_ARAC"/>
    <property type="match status" value="1"/>
</dbReference>
<dbReference type="AlphaFoldDB" id="A0A2S9YC81"/>
<keyword evidence="2" id="KW-0238">DNA-binding</keyword>
<dbReference type="PROSITE" id="PS01124">
    <property type="entry name" value="HTH_ARAC_FAMILY_2"/>
    <property type="match status" value="1"/>
</dbReference>
<evidence type="ECO:0000256" key="1">
    <source>
        <dbReference type="ARBA" id="ARBA00023015"/>
    </source>
</evidence>
<dbReference type="PANTHER" id="PTHR47894:SF1">
    <property type="entry name" value="HTH-TYPE TRANSCRIPTIONAL REGULATOR VQSM"/>
    <property type="match status" value="1"/>
</dbReference>
<dbReference type="GO" id="GO:0003700">
    <property type="term" value="F:DNA-binding transcription factor activity"/>
    <property type="evidence" value="ECO:0007669"/>
    <property type="project" value="InterPro"/>
</dbReference>
<feature type="domain" description="HTH araC/xylS-type" evidence="4">
    <location>
        <begin position="187"/>
        <end position="283"/>
    </location>
</feature>
<accession>A0A2S9YC81</accession>
<sequence>MLRRVSPASAIEPERTADAARYFSAPGEHRLEARRFWCASPGDDLFVLLAWGRLEAEDADELVDTLEACARCGPQRRLQLVVLSDVTGVSPRAMTRVMRYYATRPSYLDGIHKEAVIRAEGVVAMLAEGFHRVVPLPFDGRVFTDEREALAWLRPQPVEWSAERLAWLARIREQLRDHARAAAPDLERLAKLLGQAGAGLTLSQAARQTGQSPRTLQRRLSLAGTNFAREKRRALVIAAKQLLRESDRDIKDIAFELGFAAPQRLTELFTRETGLPPAAWRAAQRS</sequence>
<dbReference type="PANTHER" id="PTHR47894">
    <property type="entry name" value="HTH-TYPE TRANSCRIPTIONAL REGULATOR GADX"/>
    <property type="match status" value="1"/>
</dbReference>
<dbReference type="OrthoDB" id="5380722at2"/>
<dbReference type="SUPFAM" id="SSF52091">
    <property type="entry name" value="SpoIIaa-like"/>
    <property type="match status" value="1"/>
</dbReference>
<organism evidence="5 6">
    <name type="scientific">Enhygromyxa salina</name>
    <dbReference type="NCBI Taxonomy" id="215803"/>
    <lineage>
        <taxon>Bacteria</taxon>
        <taxon>Pseudomonadati</taxon>
        <taxon>Myxococcota</taxon>
        <taxon>Polyangia</taxon>
        <taxon>Nannocystales</taxon>
        <taxon>Nannocystaceae</taxon>
        <taxon>Enhygromyxa</taxon>
    </lineage>
</organism>
<evidence type="ECO:0000313" key="6">
    <source>
        <dbReference type="Proteomes" id="UP000238823"/>
    </source>
</evidence>
<comment type="caution">
    <text evidence="5">The sequence shown here is derived from an EMBL/GenBank/DDBJ whole genome shotgun (WGS) entry which is preliminary data.</text>
</comment>
<dbReference type="Gene3D" id="1.10.10.60">
    <property type="entry name" value="Homeodomain-like"/>
    <property type="match status" value="1"/>
</dbReference>
<evidence type="ECO:0000256" key="2">
    <source>
        <dbReference type="ARBA" id="ARBA00023125"/>
    </source>
</evidence>
<evidence type="ECO:0000256" key="3">
    <source>
        <dbReference type="ARBA" id="ARBA00023163"/>
    </source>
</evidence>
<evidence type="ECO:0000259" key="4">
    <source>
        <dbReference type="PROSITE" id="PS01124"/>
    </source>
</evidence>
<keyword evidence="1" id="KW-0805">Transcription regulation</keyword>
<dbReference type="Pfam" id="PF12833">
    <property type="entry name" value="HTH_18"/>
    <property type="match status" value="1"/>
</dbReference>
<proteinExistence type="predicted"/>
<protein>
    <submittedName>
        <fullName evidence="5">Transcriptional activator FtrA</fullName>
    </submittedName>
</protein>
<gene>
    <name evidence="5" type="ORF">ENSA7_55490</name>
</gene>
<dbReference type="GO" id="GO:0000976">
    <property type="term" value="F:transcription cis-regulatory region binding"/>
    <property type="evidence" value="ECO:0007669"/>
    <property type="project" value="TreeGrafter"/>
</dbReference>
<dbReference type="Gene3D" id="3.40.50.10600">
    <property type="entry name" value="SpoIIaa-like domains"/>
    <property type="match status" value="1"/>
</dbReference>
<dbReference type="Proteomes" id="UP000238823">
    <property type="component" value="Unassembled WGS sequence"/>
</dbReference>
<dbReference type="SUPFAM" id="SSF46689">
    <property type="entry name" value="Homeodomain-like"/>
    <property type="match status" value="1"/>
</dbReference>
<dbReference type="GO" id="GO:0005829">
    <property type="term" value="C:cytosol"/>
    <property type="evidence" value="ECO:0007669"/>
    <property type="project" value="TreeGrafter"/>
</dbReference>
<reference evidence="5 6" key="1">
    <citation type="submission" date="2018-03" db="EMBL/GenBank/DDBJ databases">
        <title>Draft Genome Sequences of the Obligatory Marine Myxobacteria Enhygromyxa salina SWB007.</title>
        <authorList>
            <person name="Poehlein A."/>
            <person name="Moghaddam J.A."/>
            <person name="Harms H."/>
            <person name="Alanjari M."/>
            <person name="Koenig G.M."/>
            <person name="Daniel R."/>
            <person name="Schaeberle T.F."/>
        </authorList>
    </citation>
    <scope>NUCLEOTIDE SEQUENCE [LARGE SCALE GENOMIC DNA]</scope>
    <source>
        <strain evidence="5 6">SWB007</strain>
    </source>
</reference>
<dbReference type="InterPro" id="IPR036513">
    <property type="entry name" value="STAS_dom_sf"/>
</dbReference>
<dbReference type="InterPro" id="IPR018060">
    <property type="entry name" value="HTH_AraC"/>
</dbReference>
<keyword evidence="3" id="KW-0804">Transcription</keyword>
<evidence type="ECO:0000313" key="5">
    <source>
        <dbReference type="EMBL" id="PRQ02720.1"/>
    </source>
</evidence>
<dbReference type="InterPro" id="IPR009057">
    <property type="entry name" value="Homeodomain-like_sf"/>
</dbReference>
<dbReference type="Pfam" id="PF11964">
    <property type="entry name" value="SpoIIAA-like"/>
    <property type="match status" value="1"/>
</dbReference>
<name>A0A2S9YC81_9BACT</name>
<dbReference type="EMBL" id="PVNL01000111">
    <property type="protein sequence ID" value="PRQ02720.1"/>
    <property type="molecule type" value="Genomic_DNA"/>
</dbReference>
<dbReference type="InterPro" id="IPR038396">
    <property type="entry name" value="SpoIIAA-like_sf"/>
</dbReference>
<dbReference type="InterPro" id="IPR021866">
    <property type="entry name" value="SpoIIAA-like"/>
</dbReference>